<comment type="caution">
    <text evidence="2">The sequence shown here is derived from an EMBL/GenBank/DDBJ whole genome shotgun (WGS) entry which is preliminary data.</text>
</comment>
<reference evidence="2" key="1">
    <citation type="submission" date="2019-02" db="EMBL/GenBank/DDBJ databases">
        <authorList>
            <person name="Li S.-H."/>
        </authorList>
    </citation>
    <scope>NUCLEOTIDE SEQUENCE</scope>
    <source>
        <strain evidence="2">IMCC8485</strain>
    </source>
</reference>
<organism evidence="2 3">
    <name type="scientific">Candidatus Seongchinamella marina</name>
    <dbReference type="NCBI Taxonomy" id="2518990"/>
    <lineage>
        <taxon>Bacteria</taxon>
        <taxon>Pseudomonadati</taxon>
        <taxon>Pseudomonadota</taxon>
        <taxon>Gammaproteobacteria</taxon>
        <taxon>Cellvibrionales</taxon>
        <taxon>Halieaceae</taxon>
        <taxon>Seongchinamella</taxon>
    </lineage>
</organism>
<gene>
    <name evidence="2" type="ORF">EYC87_11940</name>
</gene>
<dbReference type="CDD" id="cd01299">
    <property type="entry name" value="Met_dep_hydrolase_A"/>
    <property type="match status" value="1"/>
</dbReference>
<dbReference type="EMBL" id="SHNP01000004">
    <property type="protein sequence ID" value="MCX2974294.1"/>
    <property type="molecule type" value="Genomic_DNA"/>
</dbReference>
<dbReference type="Gene3D" id="2.30.40.10">
    <property type="entry name" value="Urease, subunit C, domain 1"/>
    <property type="match status" value="1"/>
</dbReference>
<proteinExistence type="predicted"/>
<dbReference type="PANTHER" id="PTHR43135">
    <property type="entry name" value="ALPHA-D-RIBOSE 1-METHYLPHOSPHONATE 5-TRIPHOSPHATE DIPHOSPHATASE"/>
    <property type="match status" value="1"/>
</dbReference>
<dbReference type="InterPro" id="IPR032466">
    <property type="entry name" value="Metal_Hydrolase"/>
</dbReference>
<sequence length="454" mass="48854">MQKTACLIGLFSTLMLACSNELRSNESANTTEEALLIHCGSLINGLDEQVRTRQIVTIKSGRITGIEPASDTTGTATLDLQEYTCLPGMIDTHVHLDMYPEDAEDYRIYLKRTPEDTRAIALDNARITLEAGFTSVRHIGSYLAWVDRDTKASIESGQAIGPRIQVAGFYLTIPHGGGDLTIPGVDDDDIPDYYRMGVARGPEAYREKTQELIDGGAEVIKVIASGAVFGFGGKVTEPEMSEEEIRAVVEIAHAAGRRVTAHAHGARSIKQAIRAGVDSIEHASLADPEAIAMAVQEQVAFSMDVYNGDYTAEVGAINNWPQEFMEKNEQTTEAQRLVFEKAVIAGVSILYGTDAGVAPHGGNGRQFRIMVERGMNAMQAIQSATSLAAVHMGWQDDIGALEAGRYGDLVAVKGNPLKDITLLESIDVVVKGGKIILPKCAALLPQECLAAPGR</sequence>
<dbReference type="Pfam" id="PF01979">
    <property type="entry name" value="Amidohydro_1"/>
    <property type="match status" value="1"/>
</dbReference>
<dbReference type="SUPFAM" id="SSF51338">
    <property type="entry name" value="Composite domain of metallo-dependent hydrolases"/>
    <property type="match status" value="1"/>
</dbReference>
<evidence type="ECO:0000259" key="1">
    <source>
        <dbReference type="Pfam" id="PF01979"/>
    </source>
</evidence>
<dbReference type="InterPro" id="IPR011059">
    <property type="entry name" value="Metal-dep_hydrolase_composite"/>
</dbReference>
<name>A0ABT3SYE2_9GAMM</name>
<dbReference type="InterPro" id="IPR051781">
    <property type="entry name" value="Metallo-dep_Hydrolase"/>
</dbReference>
<protein>
    <submittedName>
        <fullName evidence="2">Amidohydrolase family protein</fullName>
    </submittedName>
</protein>
<dbReference type="InterPro" id="IPR006680">
    <property type="entry name" value="Amidohydro-rel"/>
</dbReference>
<accession>A0ABT3SYE2</accession>
<dbReference type="SUPFAM" id="SSF51556">
    <property type="entry name" value="Metallo-dependent hydrolases"/>
    <property type="match status" value="1"/>
</dbReference>
<evidence type="ECO:0000313" key="2">
    <source>
        <dbReference type="EMBL" id="MCX2974294.1"/>
    </source>
</evidence>
<dbReference type="InterPro" id="IPR018228">
    <property type="entry name" value="DNase_TatD-rel_CS"/>
</dbReference>
<dbReference type="InterPro" id="IPR057744">
    <property type="entry name" value="OTAase-like"/>
</dbReference>
<feature type="domain" description="Amidohydrolase-related" evidence="1">
    <location>
        <begin position="86"/>
        <end position="435"/>
    </location>
</feature>
<dbReference type="RefSeq" id="WP_279253083.1">
    <property type="nucleotide sequence ID" value="NZ_SHNP01000004.1"/>
</dbReference>
<dbReference type="PROSITE" id="PS51257">
    <property type="entry name" value="PROKAR_LIPOPROTEIN"/>
    <property type="match status" value="1"/>
</dbReference>
<evidence type="ECO:0000313" key="3">
    <source>
        <dbReference type="Proteomes" id="UP001143307"/>
    </source>
</evidence>
<dbReference type="PANTHER" id="PTHR43135:SF3">
    <property type="entry name" value="ALPHA-D-RIBOSE 1-METHYLPHOSPHONATE 5-TRIPHOSPHATE DIPHOSPHATASE"/>
    <property type="match status" value="1"/>
</dbReference>
<dbReference type="PROSITE" id="PS01137">
    <property type="entry name" value="TATD_1"/>
    <property type="match status" value="1"/>
</dbReference>
<keyword evidence="3" id="KW-1185">Reference proteome</keyword>
<dbReference type="Gene3D" id="3.20.20.140">
    <property type="entry name" value="Metal-dependent hydrolases"/>
    <property type="match status" value="1"/>
</dbReference>
<dbReference type="Proteomes" id="UP001143307">
    <property type="component" value="Unassembled WGS sequence"/>
</dbReference>